<dbReference type="InterPro" id="IPR001245">
    <property type="entry name" value="Ser-Thr/Tyr_kinase_cat_dom"/>
</dbReference>
<reference evidence="7 8" key="1">
    <citation type="submission" date="2014-04" db="EMBL/GenBank/DDBJ databases">
        <authorList>
            <consortium name="International Citrus Genome Consortium"/>
            <person name="Gmitter F."/>
            <person name="Chen C."/>
            <person name="Farmerie W."/>
            <person name="Harkins T."/>
            <person name="Desany B."/>
            <person name="Mohiuddin M."/>
            <person name="Kodira C."/>
            <person name="Borodovsky M."/>
            <person name="Lomsadze A."/>
            <person name="Burns P."/>
            <person name="Jenkins J."/>
            <person name="Prochnik S."/>
            <person name="Shu S."/>
            <person name="Chapman J."/>
            <person name="Pitluck S."/>
            <person name="Schmutz J."/>
            <person name="Rokhsar D."/>
        </authorList>
    </citation>
    <scope>NUCLEOTIDE SEQUENCE</scope>
</reference>
<dbReference type="GO" id="GO:0005524">
    <property type="term" value="F:ATP binding"/>
    <property type="evidence" value="ECO:0007669"/>
    <property type="project" value="UniProtKB-KW"/>
</dbReference>
<evidence type="ECO:0000256" key="5">
    <source>
        <dbReference type="ARBA" id="ARBA00022840"/>
    </source>
</evidence>
<dbReference type="PANTHER" id="PTHR27002">
    <property type="entry name" value="RECEPTOR-LIKE SERINE/THREONINE-PROTEIN KINASE SD1-8"/>
    <property type="match status" value="1"/>
</dbReference>
<feature type="non-terminal residue" evidence="7">
    <location>
        <position position="1"/>
    </location>
</feature>
<feature type="domain" description="Protein kinase" evidence="6">
    <location>
        <begin position="1"/>
        <end position="88"/>
    </location>
</feature>
<dbReference type="GO" id="GO:0004674">
    <property type="term" value="F:protein serine/threonine kinase activity"/>
    <property type="evidence" value="ECO:0007669"/>
    <property type="project" value="UniProtKB-KW"/>
</dbReference>
<dbReference type="SUPFAM" id="SSF56112">
    <property type="entry name" value="Protein kinase-like (PK-like)"/>
    <property type="match status" value="1"/>
</dbReference>
<dbReference type="EMBL" id="KK789521">
    <property type="protein sequence ID" value="KDO37837.1"/>
    <property type="molecule type" value="Genomic_DNA"/>
</dbReference>
<evidence type="ECO:0000256" key="2">
    <source>
        <dbReference type="ARBA" id="ARBA00022679"/>
    </source>
</evidence>
<evidence type="ECO:0000256" key="1">
    <source>
        <dbReference type="ARBA" id="ARBA00022527"/>
    </source>
</evidence>
<organism evidence="7 8">
    <name type="scientific">Citrus sinensis</name>
    <name type="common">Sweet orange</name>
    <name type="synonym">Citrus aurantium var. sinensis</name>
    <dbReference type="NCBI Taxonomy" id="2711"/>
    <lineage>
        <taxon>Eukaryota</taxon>
        <taxon>Viridiplantae</taxon>
        <taxon>Streptophyta</taxon>
        <taxon>Embryophyta</taxon>
        <taxon>Tracheophyta</taxon>
        <taxon>Spermatophyta</taxon>
        <taxon>Magnoliopsida</taxon>
        <taxon>eudicotyledons</taxon>
        <taxon>Gunneridae</taxon>
        <taxon>Pentapetalae</taxon>
        <taxon>rosids</taxon>
        <taxon>malvids</taxon>
        <taxon>Sapindales</taxon>
        <taxon>Rutaceae</taxon>
        <taxon>Aurantioideae</taxon>
        <taxon>Citrus</taxon>
    </lineage>
</organism>
<gene>
    <name evidence="7" type="ORF">CISIN_1g0039322mg</name>
</gene>
<dbReference type="FunFam" id="3.30.200.20:FF:000924">
    <property type="entry name" value="Uncharacterized protein"/>
    <property type="match status" value="1"/>
</dbReference>
<protein>
    <recommendedName>
        <fullName evidence="6">Protein kinase domain-containing protein</fullName>
    </recommendedName>
</protein>
<evidence type="ECO:0000313" key="8">
    <source>
        <dbReference type="Proteomes" id="UP000027120"/>
    </source>
</evidence>
<keyword evidence="3" id="KW-0547">Nucleotide-binding</keyword>
<evidence type="ECO:0000256" key="3">
    <source>
        <dbReference type="ARBA" id="ARBA00022741"/>
    </source>
</evidence>
<dbReference type="PROSITE" id="PS50011">
    <property type="entry name" value="PROTEIN_KINASE_DOM"/>
    <property type="match status" value="1"/>
</dbReference>
<dbReference type="AlphaFoldDB" id="A0A067DFN8"/>
<keyword evidence="8" id="KW-1185">Reference proteome</keyword>
<dbReference type="PANTHER" id="PTHR27002:SF1077">
    <property type="entry name" value="CYSTEINE-RICH RECEPTOR-LIKE PROTEIN KINASE 4"/>
    <property type="match status" value="1"/>
</dbReference>
<dbReference type="Gene3D" id="3.30.200.20">
    <property type="entry name" value="Phosphorylase Kinase, domain 1"/>
    <property type="match status" value="1"/>
</dbReference>
<evidence type="ECO:0000259" key="6">
    <source>
        <dbReference type="PROSITE" id="PS50011"/>
    </source>
</evidence>
<proteinExistence type="predicted"/>
<name>A0A067DFN8_CITSI</name>
<dbReference type="InterPro" id="IPR000719">
    <property type="entry name" value="Prot_kinase_dom"/>
</dbReference>
<keyword evidence="2" id="KW-0808">Transferase</keyword>
<sequence length="88" mass="10114">GVLPCGEVIAVKKLSKTSTQGFEEFKNEVMLTAKLQHVNLIRVLGFCIDSEERMLIYEYMPNKSLDCYLFGLSHQKTYFGLEKTCSYH</sequence>
<keyword evidence="4" id="KW-0418">Kinase</keyword>
<dbReference type="Pfam" id="PF07714">
    <property type="entry name" value="PK_Tyr_Ser-Thr"/>
    <property type="match status" value="1"/>
</dbReference>
<dbReference type="InterPro" id="IPR011009">
    <property type="entry name" value="Kinase-like_dom_sf"/>
</dbReference>
<keyword evidence="5" id="KW-0067">ATP-binding</keyword>
<accession>A0A067DFN8</accession>
<evidence type="ECO:0000256" key="4">
    <source>
        <dbReference type="ARBA" id="ARBA00022777"/>
    </source>
</evidence>
<evidence type="ECO:0000313" key="7">
    <source>
        <dbReference type="EMBL" id="KDO37837.1"/>
    </source>
</evidence>
<dbReference type="Proteomes" id="UP000027120">
    <property type="component" value="Unassembled WGS sequence"/>
</dbReference>
<keyword evidence="1" id="KW-0723">Serine/threonine-protein kinase</keyword>